<keyword evidence="3" id="KW-1185">Reference proteome</keyword>
<proteinExistence type="predicted"/>
<reference evidence="2" key="1">
    <citation type="submission" date="2020-04" db="EMBL/GenBank/DDBJ databases">
        <authorList>
            <person name="Alioto T."/>
            <person name="Alioto T."/>
            <person name="Gomez Garrido J."/>
        </authorList>
    </citation>
    <scope>NUCLEOTIDE SEQUENCE</scope>
    <source>
        <strain evidence="2">A484AB</strain>
    </source>
</reference>
<name>A0A6S7FC81_PARCT</name>
<dbReference type="AlphaFoldDB" id="A0A6S7FC81"/>
<comment type="caution">
    <text evidence="2">The sequence shown here is derived from an EMBL/GenBank/DDBJ whole genome shotgun (WGS) entry which is preliminary data.</text>
</comment>
<evidence type="ECO:0000313" key="3">
    <source>
        <dbReference type="Proteomes" id="UP001152795"/>
    </source>
</evidence>
<sequence>MDPAFYKFLELSGITITEDTNLTPLLADYWNFTAYAAEFPNNIYELNFIKWQLNGKTKTTNQASPQQINTTPQYQTPPRQQVNTTPSQSQTPPQQINPYPYQASPQQISIPSPTSVFSPSKVLTADFPQLPVKLAKLKKHVNIVEGQFLMHSRWRCRKPLNRTKPLSLTKNRQKPNPK</sequence>
<evidence type="ECO:0000256" key="1">
    <source>
        <dbReference type="SAM" id="MobiDB-lite"/>
    </source>
</evidence>
<protein>
    <submittedName>
        <fullName evidence="2">Uncharacterized protein</fullName>
    </submittedName>
</protein>
<dbReference type="Proteomes" id="UP001152795">
    <property type="component" value="Unassembled WGS sequence"/>
</dbReference>
<evidence type="ECO:0000313" key="2">
    <source>
        <dbReference type="EMBL" id="CAB3976765.1"/>
    </source>
</evidence>
<accession>A0A6S7FC81</accession>
<feature type="compositionally biased region" description="Low complexity" evidence="1">
    <location>
        <begin position="70"/>
        <end position="94"/>
    </location>
</feature>
<gene>
    <name evidence="2" type="ORF">PACLA_8A060294</name>
</gene>
<organism evidence="2 3">
    <name type="scientific">Paramuricea clavata</name>
    <name type="common">Red gorgonian</name>
    <name type="synonym">Violescent sea-whip</name>
    <dbReference type="NCBI Taxonomy" id="317549"/>
    <lineage>
        <taxon>Eukaryota</taxon>
        <taxon>Metazoa</taxon>
        <taxon>Cnidaria</taxon>
        <taxon>Anthozoa</taxon>
        <taxon>Octocorallia</taxon>
        <taxon>Malacalcyonacea</taxon>
        <taxon>Plexauridae</taxon>
        <taxon>Paramuricea</taxon>
    </lineage>
</organism>
<dbReference type="EMBL" id="CACRXK020000012">
    <property type="protein sequence ID" value="CAB3976765.1"/>
    <property type="molecule type" value="Genomic_DNA"/>
</dbReference>
<feature type="compositionally biased region" description="Polar residues" evidence="1">
    <location>
        <begin position="60"/>
        <end position="69"/>
    </location>
</feature>
<feature type="region of interest" description="Disordered" evidence="1">
    <location>
        <begin position="60"/>
        <end position="105"/>
    </location>
</feature>